<feature type="transmembrane region" description="Helical" evidence="6">
    <location>
        <begin position="189"/>
        <end position="210"/>
    </location>
</feature>
<keyword evidence="5 6" id="KW-0472">Membrane</keyword>
<feature type="transmembrane region" description="Helical" evidence="6">
    <location>
        <begin position="67"/>
        <end position="87"/>
    </location>
</feature>
<protein>
    <submittedName>
        <fullName evidence="7">Amino acid transporter</fullName>
    </submittedName>
</protein>
<evidence type="ECO:0000313" key="8">
    <source>
        <dbReference type="Proteomes" id="UP000594681"/>
    </source>
</evidence>
<keyword evidence="2" id="KW-1003">Cell membrane</keyword>
<feature type="transmembrane region" description="Helical" evidence="6">
    <location>
        <begin position="222"/>
        <end position="243"/>
    </location>
</feature>
<gene>
    <name evidence="7" type="ORF">G7Y31_04960</name>
</gene>
<evidence type="ECO:0000256" key="4">
    <source>
        <dbReference type="ARBA" id="ARBA00022989"/>
    </source>
</evidence>
<feature type="transmembrane region" description="Helical" evidence="6">
    <location>
        <begin position="6"/>
        <end position="25"/>
    </location>
</feature>
<dbReference type="RefSeq" id="WP_165009166.1">
    <property type="nucleotide sequence ID" value="NZ_CP064954.1"/>
</dbReference>
<feature type="transmembrane region" description="Helical" evidence="6">
    <location>
        <begin position="37"/>
        <end position="61"/>
    </location>
</feature>
<dbReference type="AlphaFoldDB" id="A0A7T0KHY2"/>
<sequence length="244" mass="25861">MSIVLAGFALGLSLIVAIGPQNAFVIKQGIQRNHIGAIVAVCAISDVFLILGGTAGVGVLVDRFPTALMVLKYCGAAYLLYFAFVCFRDAFRADGQALNTADAPELNPDPLLSVGPDASIDGEDPTDGRSFTEDGSSVATLTRQRLHTRTWVKPVLGALALTWLNPGTYVDVLVMLGGIANQYGPSGRWAFAAGAILASFCWFPALGFGAARFSHVLERPKVWRGINVAIGCVMLALTVKLLLH</sequence>
<evidence type="ECO:0000256" key="5">
    <source>
        <dbReference type="ARBA" id="ARBA00023136"/>
    </source>
</evidence>
<comment type="subcellular location">
    <subcellularLocation>
        <location evidence="1">Cell membrane</location>
        <topology evidence="1">Multi-pass membrane protein</topology>
    </subcellularLocation>
</comment>
<dbReference type="KEGG" id="cliz:G7Y31_04960"/>
<name>A0A7T0KHY2_9CORY</name>
<evidence type="ECO:0000256" key="3">
    <source>
        <dbReference type="ARBA" id="ARBA00022692"/>
    </source>
</evidence>
<reference evidence="7 8" key="1">
    <citation type="submission" date="2020-11" db="EMBL/GenBank/DDBJ databases">
        <title>Corynebacterium sp. ZJ-599.</title>
        <authorList>
            <person name="Zhou J."/>
        </authorList>
    </citation>
    <scope>NUCLEOTIDE SEQUENCE [LARGE SCALE GENOMIC DNA]</scope>
    <source>
        <strain evidence="7 8">ZJ-599</strain>
    </source>
</reference>
<keyword evidence="4 6" id="KW-1133">Transmembrane helix</keyword>
<dbReference type="EMBL" id="CP064954">
    <property type="protein sequence ID" value="QPK80043.1"/>
    <property type="molecule type" value="Genomic_DNA"/>
</dbReference>
<dbReference type="InterPro" id="IPR001123">
    <property type="entry name" value="LeuE-type"/>
</dbReference>
<dbReference type="GO" id="GO:0015171">
    <property type="term" value="F:amino acid transmembrane transporter activity"/>
    <property type="evidence" value="ECO:0007669"/>
    <property type="project" value="TreeGrafter"/>
</dbReference>
<dbReference type="Proteomes" id="UP000594681">
    <property type="component" value="Chromosome"/>
</dbReference>
<keyword evidence="8" id="KW-1185">Reference proteome</keyword>
<evidence type="ECO:0000313" key="7">
    <source>
        <dbReference type="EMBL" id="QPK80043.1"/>
    </source>
</evidence>
<dbReference type="PANTHER" id="PTHR30086:SF20">
    <property type="entry name" value="ARGININE EXPORTER PROTEIN ARGO-RELATED"/>
    <property type="match status" value="1"/>
</dbReference>
<proteinExistence type="predicted"/>
<evidence type="ECO:0000256" key="6">
    <source>
        <dbReference type="SAM" id="Phobius"/>
    </source>
</evidence>
<dbReference type="GO" id="GO:0005886">
    <property type="term" value="C:plasma membrane"/>
    <property type="evidence" value="ECO:0007669"/>
    <property type="project" value="UniProtKB-SubCell"/>
</dbReference>
<feature type="transmembrane region" description="Helical" evidence="6">
    <location>
        <begin position="151"/>
        <end position="169"/>
    </location>
</feature>
<accession>A0A7T0KHY2</accession>
<evidence type="ECO:0000256" key="2">
    <source>
        <dbReference type="ARBA" id="ARBA00022475"/>
    </source>
</evidence>
<dbReference type="Pfam" id="PF01810">
    <property type="entry name" value="LysE"/>
    <property type="match status" value="1"/>
</dbReference>
<organism evidence="7 8">
    <name type="scientific">Corynebacterium lizhenjunii</name>
    <dbReference type="NCBI Taxonomy" id="2709394"/>
    <lineage>
        <taxon>Bacteria</taxon>
        <taxon>Bacillati</taxon>
        <taxon>Actinomycetota</taxon>
        <taxon>Actinomycetes</taxon>
        <taxon>Mycobacteriales</taxon>
        <taxon>Corynebacteriaceae</taxon>
        <taxon>Corynebacterium</taxon>
    </lineage>
</organism>
<dbReference type="PANTHER" id="PTHR30086">
    <property type="entry name" value="ARGININE EXPORTER PROTEIN ARGO"/>
    <property type="match status" value="1"/>
</dbReference>
<keyword evidence="3 6" id="KW-0812">Transmembrane</keyword>
<evidence type="ECO:0000256" key="1">
    <source>
        <dbReference type="ARBA" id="ARBA00004651"/>
    </source>
</evidence>